<dbReference type="GO" id="GO:0008184">
    <property type="term" value="F:glycogen phosphorylase activity"/>
    <property type="evidence" value="ECO:0007669"/>
    <property type="project" value="InterPro"/>
</dbReference>
<dbReference type="KEGG" id="rfr:Rfer_3895"/>
<accession>Q21RK9</accession>
<comment type="catalytic activity">
    <reaction evidence="1">
        <text>[(1-&gt;4)-alpha-D-glucosyl](n) + phosphate = [(1-&gt;4)-alpha-D-glucosyl](n-1) + alpha-D-glucose 1-phosphate</text>
        <dbReference type="Rhea" id="RHEA:41732"/>
        <dbReference type="Rhea" id="RHEA-COMP:9584"/>
        <dbReference type="Rhea" id="RHEA-COMP:9586"/>
        <dbReference type="ChEBI" id="CHEBI:15444"/>
        <dbReference type="ChEBI" id="CHEBI:43474"/>
        <dbReference type="ChEBI" id="CHEBI:58601"/>
        <dbReference type="EC" id="2.4.1.1"/>
    </reaction>
</comment>
<evidence type="ECO:0000313" key="7">
    <source>
        <dbReference type="Proteomes" id="UP000008332"/>
    </source>
</evidence>
<dbReference type="InterPro" id="IPR024517">
    <property type="entry name" value="Glycogen_phosphorylase_DUF3417"/>
</dbReference>
<dbReference type="PANTHER" id="PTHR42655">
    <property type="entry name" value="GLYCOGEN PHOSPHORYLASE"/>
    <property type="match status" value="1"/>
</dbReference>
<dbReference type="GO" id="GO:0005975">
    <property type="term" value="P:carbohydrate metabolic process"/>
    <property type="evidence" value="ECO:0007669"/>
    <property type="project" value="InterPro"/>
</dbReference>
<dbReference type="CAZy" id="GT35">
    <property type="family name" value="Glycosyltransferase Family 35"/>
</dbReference>
<dbReference type="Pfam" id="PF11897">
    <property type="entry name" value="DUF3417"/>
    <property type="match status" value="1"/>
</dbReference>
<gene>
    <name evidence="6" type="ordered locus">Rfer_3895</name>
</gene>
<proteinExistence type="inferred from homology"/>
<keyword evidence="6" id="KW-0808">Transferase</keyword>
<dbReference type="SUPFAM" id="SSF53756">
    <property type="entry name" value="UDP-Glycosyltransferase/glycogen phosphorylase"/>
    <property type="match status" value="1"/>
</dbReference>
<dbReference type="Gene3D" id="3.40.50.2000">
    <property type="entry name" value="Glycogen Phosphorylase B"/>
    <property type="match status" value="3"/>
</dbReference>
<keyword evidence="6" id="KW-0328">Glycosyltransferase</keyword>
<dbReference type="STRING" id="338969.Rfer_3895"/>
<feature type="domain" description="DUF3417" evidence="5">
    <location>
        <begin position="19"/>
        <end position="124"/>
    </location>
</feature>
<dbReference type="AlphaFoldDB" id="Q21RK9"/>
<keyword evidence="3" id="KW-0021">Allosteric enzyme</keyword>
<evidence type="ECO:0000256" key="2">
    <source>
        <dbReference type="ARBA" id="ARBA00006047"/>
    </source>
</evidence>
<dbReference type="PIRSF" id="PIRSF000460">
    <property type="entry name" value="Pprylas_GlgP"/>
    <property type="match status" value="1"/>
</dbReference>
<feature type="modified residue" description="N6-(pyridoxal phosphate)lysine" evidence="4">
    <location>
        <position position="610"/>
    </location>
</feature>
<dbReference type="InterPro" id="IPR011834">
    <property type="entry name" value="Agluc_phsphrylas"/>
</dbReference>
<evidence type="ECO:0000313" key="6">
    <source>
        <dbReference type="EMBL" id="ABD71594.1"/>
    </source>
</evidence>
<dbReference type="Proteomes" id="UP000008332">
    <property type="component" value="Chromosome"/>
</dbReference>
<dbReference type="NCBIfam" id="TIGR02094">
    <property type="entry name" value="more_P_ylases"/>
    <property type="match status" value="1"/>
</dbReference>
<dbReference type="InterPro" id="IPR000811">
    <property type="entry name" value="Glyco_trans_35"/>
</dbReference>
<dbReference type="GO" id="GO:0030170">
    <property type="term" value="F:pyridoxal phosphate binding"/>
    <property type="evidence" value="ECO:0007669"/>
    <property type="project" value="InterPro"/>
</dbReference>
<protein>
    <submittedName>
        <fullName evidence="6">Alpha-glucan phosphorylase</fullName>
        <ecNumber evidence="6">2.4.1.1</ecNumber>
    </submittedName>
</protein>
<dbReference type="Pfam" id="PF00343">
    <property type="entry name" value="Phosphorylase"/>
    <property type="match status" value="1"/>
</dbReference>
<dbReference type="OrthoDB" id="7229284at2"/>
<keyword evidence="4" id="KW-0663">Pyridoxal phosphate</keyword>
<dbReference type="eggNOG" id="COG0058">
    <property type="taxonomic scope" value="Bacteria"/>
</dbReference>
<name>Q21RK9_ALBFT</name>
<dbReference type="EMBL" id="CP000267">
    <property type="protein sequence ID" value="ABD71594.1"/>
    <property type="molecule type" value="Genomic_DNA"/>
</dbReference>
<evidence type="ECO:0000256" key="4">
    <source>
        <dbReference type="PIRSR" id="PIRSR000460-1"/>
    </source>
</evidence>
<dbReference type="PANTHER" id="PTHR42655:SF1">
    <property type="entry name" value="GLYCOGEN PHOSPHORYLASE"/>
    <property type="match status" value="1"/>
</dbReference>
<sequence length="713" mass="78537">MFAGDQDIEHAVMELASFLPEPLRPLARVAYNYRWSWTTDGAAMFEAIDPERWVRCGRNPRRLLSETPPSMLARACADAGFVGWVSRIAAELALDAARPCCEGAIRAAHPVAFCCSEFAVHGSLPIYSGGLGVLAGDILKEASDLALPMVGIGLMYRTGYFHQRIDVTGYQHEYWLDADPERLPCVKVTAADGRPVTVVVPIDEESVTAQVWRVDVGRVPLYLLDTDLPVNSQRGRWITSRLYEGNRAIRLAQYAVLGVGGVRAVRALGIEPAVYHLNEGHPALGVFELLARAQALTPGASAREAAWQQVREQVVFTTHTPVPAGNETYQRTEVLTMLGRIADLVGEREHFLALGRIDPANPNQPMGMNALALRASRHANAVSQRHGQVARAMWQPLFPGRAVQEVPITHITNGVHVPSWLRGPMRALLDRYLGEDWLRRADQSATWAPVQDIPGAELWAARCAARAQLVDMIARRATSDRLRRGEPLDYAEAIGSGFDPMRLTIGFARRLATYKRLHLVALLPQRALALIGGTQPVQFVFAGKAHPDDLAAKDVVRQVFALKNAPSVAGRAAFLEDYDLTLAAQLVAGCDVWVNLPRPPNEASGTSGMKSCLGGGLQLSVLDGWWAEAFDGSNGWAINGDVIDDTQAQDQRDAHALFDLLEQEVVPMFHERDAQGVPQRWVSMMRRSLLTNGPRFSATRMLRDYADQVYRRN</sequence>
<keyword evidence="7" id="KW-1185">Reference proteome</keyword>
<dbReference type="InterPro" id="IPR052182">
    <property type="entry name" value="Glycogen/Maltodextrin_Phosph"/>
</dbReference>
<evidence type="ECO:0000256" key="3">
    <source>
        <dbReference type="ARBA" id="ARBA00022533"/>
    </source>
</evidence>
<dbReference type="RefSeq" id="WP_011466157.1">
    <property type="nucleotide sequence ID" value="NC_007908.1"/>
</dbReference>
<reference evidence="7" key="1">
    <citation type="submission" date="2006-02" db="EMBL/GenBank/DDBJ databases">
        <title>Complete sequence of chromosome of Rhodoferax ferrireducens DSM 15236.</title>
        <authorList>
            <person name="Copeland A."/>
            <person name="Lucas S."/>
            <person name="Lapidus A."/>
            <person name="Barry K."/>
            <person name="Detter J.C."/>
            <person name="Glavina del Rio T."/>
            <person name="Hammon N."/>
            <person name="Israni S."/>
            <person name="Pitluck S."/>
            <person name="Brettin T."/>
            <person name="Bruce D."/>
            <person name="Han C."/>
            <person name="Tapia R."/>
            <person name="Gilna P."/>
            <person name="Kiss H."/>
            <person name="Schmutz J."/>
            <person name="Larimer F."/>
            <person name="Land M."/>
            <person name="Kyrpides N."/>
            <person name="Ivanova N."/>
            <person name="Richardson P."/>
        </authorList>
    </citation>
    <scope>NUCLEOTIDE SEQUENCE [LARGE SCALE GENOMIC DNA]</scope>
    <source>
        <strain evidence="7">ATCC BAA-621 / DSM 15236 / T118</strain>
    </source>
</reference>
<organism evidence="6 7">
    <name type="scientific">Albidiferax ferrireducens (strain ATCC BAA-621 / DSM 15236 / T118)</name>
    <name type="common">Rhodoferax ferrireducens</name>
    <dbReference type="NCBI Taxonomy" id="338969"/>
    <lineage>
        <taxon>Bacteria</taxon>
        <taxon>Pseudomonadati</taxon>
        <taxon>Pseudomonadota</taxon>
        <taxon>Betaproteobacteria</taxon>
        <taxon>Burkholderiales</taxon>
        <taxon>Comamonadaceae</taxon>
        <taxon>Rhodoferax</taxon>
    </lineage>
</organism>
<comment type="similarity">
    <text evidence="2">Belongs to the glycogen phosphorylase family.</text>
</comment>
<dbReference type="EC" id="2.4.1.1" evidence="6"/>
<dbReference type="HOGENOM" id="CLU_015112_0_0_4"/>
<evidence type="ECO:0000256" key="1">
    <source>
        <dbReference type="ARBA" id="ARBA00001275"/>
    </source>
</evidence>
<evidence type="ECO:0000259" key="5">
    <source>
        <dbReference type="Pfam" id="PF11897"/>
    </source>
</evidence>